<evidence type="ECO:0000313" key="3">
    <source>
        <dbReference type="Proteomes" id="UP000198211"/>
    </source>
</evidence>
<accession>A0A225V8W4</accession>
<name>A0A225V8W4_9STRA</name>
<dbReference type="OrthoDB" id="126197at2759"/>
<dbReference type="Proteomes" id="UP000198211">
    <property type="component" value="Unassembled WGS sequence"/>
</dbReference>
<proteinExistence type="predicted"/>
<feature type="non-terminal residue" evidence="2">
    <location>
        <position position="1"/>
    </location>
</feature>
<feature type="region of interest" description="Disordered" evidence="1">
    <location>
        <begin position="123"/>
        <end position="218"/>
    </location>
</feature>
<comment type="caution">
    <text evidence="2">The sequence shown here is derived from an EMBL/GenBank/DDBJ whole genome shotgun (WGS) entry which is preliminary data.</text>
</comment>
<organism evidence="2 3">
    <name type="scientific">Phytophthora megakarya</name>
    <dbReference type="NCBI Taxonomy" id="4795"/>
    <lineage>
        <taxon>Eukaryota</taxon>
        <taxon>Sar</taxon>
        <taxon>Stramenopiles</taxon>
        <taxon>Oomycota</taxon>
        <taxon>Peronosporomycetes</taxon>
        <taxon>Peronosporales</taxon>
        <taxon>Peronosporaceae</taxon>
        <taxon>Phytophthora</taxon>
    </lineage>
</organism>
<reference evidence="3" key="1">
    <citation type="submission" date="2017-03" db="EMBL/GenBank/DDBJ databases">
        <title>Phytopthora megakarya and P. palmivora, two closely related causual agents of cacao black pod achieved similar genome size and gene model numbers by different mechanisms.</title>
        <authorList>
            <person name="Ali S."/>
            <person name="Shao J."/>
            <person name="Larry D.J."/>
            <person name="Kronmiller B."/>
            <person name="Shen D."/>
            <person name="Strem M.D."/>
            <person name="Melnick R.L."/>
            <person name="Guiltinan M.J."/>
            <person name="Tyler B.M."/>
            <person name="Meinhardt L.W."/>
            <person name="Bailey B.A."/>
        </authorList>
    </citation>
    <scope>NUCLEOTIDE SEQUENCE [LARGE SCALE GENOMIC DNA]</scope>
    <source>
        <strain evidence="3">zdho120</strain>
    </source>
</reference>
<feature type="region of interest" description="Disordered" evidence="1">
    <location>
        <begin position="319"/>
        <end position="417"/>
    </location>
</feature>
<gene>
    <name evidence="2" type="ORF">PHMEG_00026801</name>
</gene>
<feature type="compositionally biased region" description="Low complexity" evidence="1">
    <location>
        <begin position="156"/>
        <end position="184"/>
    </location>
</feature>
<sequence length="481" mass="52211">LEGPQDYSRGFFKRKIVEYNASLERLKAFLLLSDPEETPLTQTLRVRIREVVAENKRLQKTAPSLRSWIRLDEMDPETLICILEGLEAEELDWEVIEPNPLTRKALRQVFKFDELQAQNHRMAVAQAATEGKPEQPPSLVFESGDDCSAGEESKVSSPPAATSSSSRAASTSSSSATPSQRQASGKSRKRKATRSQHGDDDQDVDLGDGSDVVGVAAGRECSPTPSFASAGSSQLKKQRVLYLPHDWLDYSRGRYSSVFKNPSLVWPQAFCINDVFCKIQVQSSVDASAESDGSFRVPVISLQSSCDAGALDSSLSTPVITINDPSNSDSDFDADSDPPASDDDAAEDEDKELTKHKPETECLDGHDDSDSSAEDYPPVAAPTKSPAPVEAKVPLPKPLPATSEKKSQPKPKKTPDMKAEIPAVKIHPRKARVIFHGSSVGISGLPSLILGKPVLVQLFKRSTTNLRSYVVPAFSRPGVLA</sequence>
<feature type="compositionally biased region" description="Basic and acidic residues" evidence="1">
    <location>
        <begin position="403"/>
        <end position="417"/>
    </location>
</feature>
<feature type="compositionally biased region" description="Acidic residues" evidence="1">
    <location>
        <begin position="330"/>
        <end position="351"/>
    </location>
</feature>
<feature type="compositionally biased region" description="Basic and acidic residues" evidence="1">
    <location>
        <begin position="352"/>
        <end position="369"/>
    </location>
</feature>
<dbReference type="EMBL" id="NBNE01006623">
    <property type="protein sequence ID" value="OWZ01752.1"/>
    <property type="molecule type" value="Genomic_DNA"/>
</dbReference>
<evidence type="ECO:0000256" key="1">
    <source>
        <dbReference type="SAM" id="MobiDB-lite"/>
    </source>
</evidence>
<keyword evidence="3" id="KW-1185">Reference proteome</keyword>
<protein>
    <submittedName>
        <fullName evidence="2">Uncharacterized protein</fullName>
    </submittedName>
</protein>
<dbReference type="AlphaFoldDB" id="A0A225V8W4"/>
<evidence type="ECO:0000313" key="2">
    <source>
        <dbReference type="EMBL" id="OWZ01752.1"/>
    </source>
</evidence>